<comment type="similarity">
    <text evidence="1">Belongs to the thioesterase PaaI family.</text>
</comment>
<keyword evidence="2 4" id="KW-0378">Hydrolase</keyword>
<dbReference type="SUPFAM" id="SSF54637">
    <property type="entry name" value="Thioesterase/thiol ester dehydrase-isomerase"/>
    <property type="match status" value="1"/>
</dbReference>
<dbReference type="Gene3D" id="3.10.129.10">
    <property type="entry name" value="Hotdog Thioesterase"/>
    <property type="match status" value="1"/>
</dbReference>
<dbReference type="RefSeq" id="WP_382364363.1">
    <property type="nucleotide sequence ID" value="NZ_JBHLWV010000020.1"/>
</dbReference>
<dbReference type="NCBIfam" id="TIGR00369">
    <property type="entry name" value="unchar_dom_1"/>
    <property type="match status" value="1"/>
</dbReference>
<evidence type="ECO:0000259" key="3">
    <source>
        <dbReference type="Pfam" id="PF03061"/>
    </source>
</evidence>
<gene>
    <name evidence="4" type="ORF">ACFFJD_11955</name>
</gene>
<dbReference type="CDD" id="cd03443">
    <property type="entry name" value="PaaI_thioesterase"/>
    <property type="match status" value="1"/>
</dbReference>
<evidence type="ECO:0000256" key="1">
    <source>
        <dbReference type="ARBA" id="ARBA00008324"/>
    </source>
</evidence>
<evidence type="ECO:0000313" key="4">
    <source>
        <dbReference type="EMBL" id="MFC0315560.1"/>
    </source>
</evidence>
<dbReference type="PANTHER" id="PTHR43240:SF5">
    <property type="entry name" value="1,4-DIHYDROXY-2-NAPHTHOYL-COA THIOESTERASE 1"/>
    <property type="match status" value="1"/>
</dbReference>
<feature type="domain" description="Thioesterase" evidence="3">
    <location>
        <begin position="51"/>
        <end position="130"/>
    </location>
</feature>
<dbReference type="GO" id="GO:0016787">
    <property type="term" value="F:hydrolase activity"/>
    <property type="evidence" value="ECO:0007669"/>
    <property type="project" value="UniProtKB-KW"/>
</dbReference>
<dbReference type="InterPro" id="IPR029069">
    <property type="entry name" value="HotDog_dom_sf"/>
</dbReference>
<evidence type="ECO:0000313" key="5">
    <source>
        <dbReference type="Proteomes" id="UP001589783"/>
    </source>
</evidence>
<dbReference type="PANTHER" id="PTHR43240">
    <property type="entry name" value="1,4-DIHYDROXY-2-NAPHTHOYL-COA THIOESTERASE 1"/>
    <property type="match status" value="1"/>
</dbReference>
<evidence type="ECO:0000256" key="2">
    <source>
        <dbReference type="ARBA" id="ARBA00022801"/>
    </source>
</evidence>
<dbReference type="EC" id="3.1.2.-" evidence="4"/>
<sequence>MGNNDEQRDLVTELGAMVRGLDKVLGLQLIEASGEGVRATLEITSDHHQPFGIVHGGVYCAIAESAASISAFCWLQETEIGGTAVGVNNNTDFLRSVSAGTMTLTTVPVHRGRRQQLWQVDIADADGRLLAQSRVRLQNVELPSA</sequence>
<protein>
    <submittedName>
        <fullName evidence="4">PaaI family thioesterase</fullName>
        <ecNumber evidence="4">3.1.2.-</ecNumber>
    </submittedName>
</protein>
<dbReference type="Pfam" id="PF03061">
    <property type="entry name" value="4HBT"/>
    <property type="match status" value="1"/>
</dbReference>
<dbReference type="InterPro" id="IPR006683">
    <property type="entry name" value="Thioestr_dom"/>
</dbReference>
<dbReference type="InterPro" id="IPR003736">
    <property type="entry name" value="PAAI_dom"/>
</dbReference>
<keyword evidence="5" id="KW-1185">Reference proteome</keyword>
<dbReference type="EMBL" id="JBHLWV010000020">
    <property type="protein sequence ID" value="MFC0315560.1"/>
    <property type="molecule type" value="Genomic_DNA"/>
</dbReference>
<accession>A0ABV6H9J9</accession>
<dbReference type="Proteomes" id="UP001589783">
    <property type="component" value="Unassembled WGS sequence"/>
</dbReference>
<reference evidence="4 5" key="1">
    <citation type="submission" date="2024-09" db="EMBL/GenBank/DDBJ databases">
        <authorList>
            <person name="Sun Q."/>
            <person name="Mori K."/>
        </authorList>
    </citation>
    <scope>NUCLEOTIDE SEQUENCE [LARGE SCALE GENOMIC DNA]</scope>
    <source>
        <strain evidence="4 5">CCM 7957</strain>
    </source>
</reference>
<organism evidence="4 5">
    <name type="scientific">Gordonia phosphorivorans</name>
    <dbReference type="NCBI Taxonomy" id="1056982"/>
    <lineage>
        <taxon>Bacteria</taxon>
        <taxon>Bacillati</taxon>
        <taxon>Actinomycetota</taxon>
        <taxon>Actinomycetes</taxon>
        <taxon>Mycobacteriales</taxon>
        <taxon>Gordoniaceae</taxon>
        <taxon>Gordonia</taxon>
    </lineage>
</organism>
<proteinExistence type="inferred from homology"/>
<name>A0ABV6H9J9_9ACTN</name>
<comment type="caution">
    <text evidence="4">The sequence shown here is derived from an EMBL/GenBank/DDBJ whole genome shotgun (WGS) entry which is preliminary data.</text>
</comment>